<dbReference type="AlphaFoldDB" id="A0ABD5CG17"/>
<sequence>MRVAMMLYAGFQLLEVSGPMDVFEEANRVCGERFYVQHVIGPTLGPVICSNRTAVRTTESLRDSRTSFDIVIVPGSPAVGSAREHRELVSWLGGVDRTATKIACISNGAFLLARAGLADHRSLTIRECDAHRLARDFPLVHVVPDAGWLKDGNLYSSDGVSAGVGLALTLVEEDLGADVAQYIAQTSLAHTFDEDRVKDRVARKRTLLACDANASPRSRSR</sequence>
<comment type="caution">
    <text evidence="2">The sequence shown here is derived from an EMBL/GenBank/DDBJ whole genome shotgun (WGS) entry which is preliminary data.</text>
</comment>
<dbReference type="PANTHER" id="PTHR43130:SF3">
    <property type="entry name" value="HTH-TYPE TRANSCRIPTIONAL REGULATOR RV1931C"/>
    <property type="match status" value="1"/>
</dbReference>
<dbReference type="InterPro" id="IPR029062">
    <property type="entry name" value="Class_I_gatase-like"/>
</dbReference>
<dbReference type="EMBL" id="JAVIZN010000002">
    <property type="protein sequence ID" value="MDR6203525.1"/>
    <property type="molecule type" value="Genomic_DNA"/>
</dbReference>
<dbReference type="InterPro" id="IPR052158">
    <property type="entry name" value="INH-QAR"/>
</dbReference>
<accession>A0ABD5CG17</accession>
<proteinExistence type="predicted"/>
<evidence type="ECO:0000259" key="1">
    <source>
        <dbReference type="Pfam" id="PF01965"/>
    </source>
</evidence>
<protein>
    <submittedName>
        <fullName evidence="2">Transcriptional regulator GlxA family with amidase domain</fullName>
    </submittedName>
</protein>
<dbReference type="Proteomes" id="UP001245184">
    <property type="component" value="Unassembled WGS sequence"/>
</dbReference>
<dbReference type="RefSeq" id="WP_029970792.1">
    <property type="nucleotide sequence ID" value="NZ_ATXV01000013.1"/>
</dbReference>
<gene>
    <name evidence="2" type="ORF">QF025_002245</name>
</gene>
<organism evidence="2 3">
    <name type="scientific">Paraburkholderia graminis</name>
    <dbReference type="NCBI Taxonomy" id="60548"/>
    <lineage>
        <taxon>Bacteria</taxon>
        <taxon>Pseudomonadati</taxon>
        <taxon>Pseudomonadota</taxon>
        <taxon>Betaproteobacteria</taxon>
        <taxon>Burkholderiales</taxon>
        <taxon>Burkholderiaceae</taxon>
        <taxon>Paraburkholderia</taxon>
    </lineage>
</organism>
<dbReference type="SUPFAM" id="SSF52317">
    <property type="entry name" value="Class I glutamine amidotransferase-like"/>
    <property type="match status" value="1"/>
</dbReference>
<evidence type="ECO:0000313" key="3">
    <source>
        <dbReference type="Proteomes" id="UP001245184"/>
    </source>
</evidence>
<feature type="domain" description="DJ-1/PfpI" evidence="1">
    <location>
        <begin position="1"/>
        <end position="173"/>
    </location>
</feature>
<evidence type="ECO:0000313" key="2">
    <source>
        <dbReference type="EMBL" id="MDR6203525.1"/>
    </source>
</evidence>
<reference evidence="2 3" key="1">
    <citation type="submission" date="2023-08" db="EMBL/GenBank/DDBJ databases">
        <title>Genome sequencing of plant associated microbes to promote plant fitness in Sorghum bicolor and Oryza sativa.</title>
        <authorList>
            <person name="Coleman-Derr D."/>
        </authorList>
    </citation>
    <scope>NUCLEOTIDE SEQUENCE [LARGE SCALE GENOMIC DNA]</scope>
    <source>
        <strain evidence="2 3">SLBN-33</strain>
    </source>
</reference>
<dbReference type="PANTHER" id="PTHR43130">
    <property type="entry name" value="ARAC-FAMILY TRANSCRIPTIONAL REGULATOR"/>
    <property type="match status" value="1"/>
</dbReference>
<dbReference type="Pfam" id="PF01965">
    <property type="entry name" value="DJ-1_PfpI"/>
    <property type="match status" value="1"/>
</dbReference>
<name>A0ABD5CG17_9BURK</name>
<dbReference type="InterPro" id="IPR002818">
    <property type="entry name" value="DJ-1/PfpI"/>
</dbReference>
<dbReference type="Gene3D" id="3.40.50.880">
    <property type="match status" value="1"/>
</dbReference>